<evidence type="ECO:0000256" key="5">
    <source>
        <dbReference type="ARBA" id="ARBA00023136"/>
    </source>
</evidence>
<feature type="transmembrane region" description="Helical" evidence="7">
    <location>
        <begin position="21"/>
        <end position="39"/>
    </location>
</feature>
<feature type="transmembrane region" description="Helical" evidence="7">
    <location>
        <begin position="159"/>
        <end position="178"/>
    </location>
</feature>
<keyword evidence="2 6" id="KW-0813">Transport</keyword>
<dbReference type="EMBL" id="AFOC01000138">
    <property type="protein sequence ID" value="EGV49899.1"/>
    <property type="molecule type" value="Genomic_DNA"/>
</dbReference>
<dbReference type="CDD" id="cd10336">
    <property type="entry name" value="SLC6sbd_Tyt1-Like"/>
    <property type="match status" value="1"/>
</dbReference>
<evidence type="ECO:0000313" key="9">
    <source>
        <dbReference type="Proteomes" id="UP000004491"/>
    </source>
</evidence>
<comment type="caution">
    <text evidence="8">The sequence shown here is derived from an EMBL/GenBank/DDBJ whole genome shotgun (WGS) entry which is preliminary data.</text>
</comment>
<accession>G2DHK3</accession>
<feature type="transmembrane region" description="Helical" evidence="7">
    <location>
        <begin position="336"/>
        <end position="361"/>
    </location>
</feature>
<evidence type="ECO:0000256" key="2">
    <source>
        <dbReference type="ARBA" id="ARBA00022448"/>
    </source>
</evidence>
<dbReference type="PANTHER" id="PTHR42948:SF1">
    <property type="entry name" value="TRANSPORTER"/>
    <property type="match status" value="1"/>
</dbReference>
<keyword evidence="5 7" id="KW-0472">Membrane</keyword>
<evidence type="ECO:0000256" key="3">
    <source>
        <dbReference type="ARBA" id="ARBA00022692"/>
    </source>
</evidence>
<keyword evidence="4 7" id="KW-1133">Transmembrane helix</keyword>
<evidence type="ECO:0000256" key="6">
    <source>
        <dbReference type="RuleBase" id="RU003732"/>
    </source>
</evidence>
<dbReference type="InterPro" id="IPR000175">
    <property type="entry name" value="Na/ntran_symport"/>
</dbReference>
<keyword evidence="6" id="KW-0769">Symport</keyword>
<dbReference type="PATRIC" id="fig|1048808.3.peg.3153"/>
<reference evidence="8" key="1">
    <citation type="journal article" date="2011" name="ISME J.">
        <title>The endosymbionts of the deep-sea tubeworms Riftia pachyptila and Tevnia jerichonana share an identical physiology as revealed by proteogenomic analyses.</title>
        <authorList>
            <person name="Gardebrecht A."/>
            <person name="Markert S."/>
            <person name="Felbeck H."/>
            <person name="Thuermer A."/>
            <person name="Albrecht D."/>
            <person name="Wollherr A."/>
            <person name="Kabisch J."/>
            <person name="Lehmann R."/>
            <person name="Daniel R."/>
            <person name="Liesegang H."/>
            <person name="Hecker M."/>
            <person name="Sievert S.M."/>
            <person name="Schweder T."/>
        </authorList>
    </citation>
    <scope>NUCLEOTIDE SEQUENCE [LARGE SCALE GENOMIC DNA]</scope>
</reference>
<dbReference type="GO" id="GO:0015293">
    <property type="term" value="F:symporter activity"/>
    <property type="evidence" value="ECO:0007669"/>
    <property type="project" value="UniProtKB-KW"/>
</dbReference>
<dbReference type="PRINTS" id="PR00176">
    <property type="entry name" value="NANEUSMPORT"/>
</dbReference>
<evidence type="ECO:0000256" key="4">
    <source>
        <dbReference type="ARBA" id="ARBA00022989"/>
    </source>
</evidence>
<organism evidence="8 9">
    <name type="scientific">endosymbiont of Riftia pachyptila</name>
    <name type="common">vent Ph05</name>
    <dbReference type="NCBI Taxonomy" id="1048808"/>
    <lineage>
        <taxon>Bacteria</taxon>
        <taxon>Pseudomonadati</taxon>
        <taxon>Pseudomonadota</taxon>
        <taxon>Gammaproteobacteria</taxon>
        <taxon>sulfur-oxidizing symbionts</taxon>
    </lineage>
</organism>
<dbReference type="SUPFAM" id="SSF161070">
    <property type="entry name" value="SNF-like"/>
    <property type="match status" value="1"/>
</dbReference>
<gene>
    <name evidence="8" type="ORF">Rifp1Sym_fg00030</name>
</gene>
<feature type="transmembrane region" description="Helical" evidence="7">
    <location>
        <begin position="51"/>
        <end position="70"/>
    </location>
</feature>
<dbReference type="Proteomes" id="UP000004491">
    <property type="component" value="Unassembled WGS sequence"/>
</dbReference>
<protein>
    <recommendedName>
        <fullName evidence="6">Transporter</fullName>
    </recommendedName>
</protein>
<feature type="transmembrane region" description="Helical" evidence="7">
    <location>
        <begin position="373"/>
        <end position="393"/>
    </location>
</feature>
<dbReference type="NCBIfam" id="NF037979">
    <property type="entry name" value="Na_transp"/>
    <property type="match status" value="1"/>
</dbReference>
<feature type="transmembrane region" description="Helical" evidence="7">
    <location>
        <begin position="281"/>
        <end position="303"/>
    </location>
</feature>
<sequence>MSKQVPLMTEAKSIHGQWSSRLIFILAATGSAVGLGNIWKFPYITGENGGGAFVLVYLLCIAVVGIPIMMSEVMLGRRGRQSPINTMTRLARAEGAHPAWSLIGWGGVLAGFFILSYYSVIAGWAIAYVFRAAGGVFSGIDAAGVKQVFGDLVEDPERLIAWHTLFMLMSMVVVARGVRAGLEKAVTWLMPALFVLLIVMVGYAMNTGSFAEGLKFLFEPDFDKLLYACEMVDGAQQCEISGAPILVALGHAFFTLSLGMGAIMVYGSYMPKQSSIAGSAILIALLDTLVALVAGMAIFPIVFANGLEPGAGPGLIFQTLPIAFGSMPGGQLFGTLFFVLLVFAAWSSAISLIEPAVAWLVENRGMTRVRAASWIGLITWLLGLGSIFSFNLWSGERYKLFGKSFFDLLDYLAANIMLPLGGLLIAIFAGWFMSRESSQHEFAMAQPFYSLWRGTIRFLTPLAVVMVFLNAVGVL</sequence>
<feature type="transmembrane region" description="Helical" evidence="7">
    <location>
        <begin position="413"/>
        <end position="433"/>
    </location>
</feature>
<feature type="transmembrane region" description="Helical" evidence="7">
    <location>
        <begin position="454"/>
        <end position="474"/>
    </location>
</feature>
<keyword evidence="3 6" id="KW-0812">Transmembrane</keyword>
<evidence type="ECO:0000313" key="8">
    <source>
        <dbReference type="EMBL" id="EGV49899.1"/>
    </source>
</evidence>
<comment type="subcellular location">
    <subcellularLocation>
        <location evidence="1">Membrane</location>
        <topology evidence="1">Multi-pass membrane protein</topology>
    </subcellularLocation>
</comment>
<feature type="transmembrane region" description="Helical" evidence="7">
    <location>
        <begin position="185"/>
        <end position="205"/>
    </location>
</feature>
<dbReference type="Pfam" id="PF00209">
    <property type="entry name" value="SNF"/>
    <property type="match status" value="2"/>
</dbReference>
<evidence type="ECO:0000256" key="7">
    <source>
        <dbReference type="SAM" id="Phobius"/>
    </source>
</evidence>
<dbReference type="PANTHER" id="PTHR42948">
    <property type="entry name" value="TRANSPORTER"/>
    <property type="match status" value="1"/>
</dbReference>
<feature type="transmembrane region" description="Helical" evidence="7">
    <location>
        <begin position="102"/>
        <end position="130"/>
    </location>
</feature>
<comment type="similarity">
    <text evidence="6">Belongs to the sodium:neurotransmitter symporter (SNF) (TC 2.A.22) family.</text>
</comment>
<proteinExistence type="inferred from homology"/>
<dbReference type="InterPro" id="IPR047218">
    <property type="entry name" value="YocR/YhdH-like"/>
</dbReference>
<dbReference type="AlphaFoldDB" id="G2DHK3"/>
<name>G2DHK3_9GAMM</name>
<feature type="transmembrane region" description="Helical" evidence="7">
    <location>
        <begin position="245"/>
        <end position="269"/>
    </location>
</feature>
<dbReference type="PROSITE" id="PS00610">
    <property type="entry name" value="NA_NEUROTRAN_SYMP_1"/>
    <property type="match status" value="1"/>
</dbReference>
<dbReference type="GO" id="GO:0016020">
    <property type="term" value="C:membrane"/>
    <property type="evidence" value="ECO:0007669"/>
    <property type="project" value="UniProtKB-SubCell"/>
</dbReference>
<dbReference type="InterPro" id="IPR037272">
    <property type="entry name" value="SNS_sf"/>
</dbReference>
<dbReference type="PROSITE" id="PS50267">
    <property type="entry name" value="NA_NEUROTRAN_SYMP_3"/>
    <property type="match status" value="1"/>
</dbReference>
<keyword evidence="9" id="KW-1185">Reference proteome</keyword>
<evidence type="ECO:0000256" key="1">
    <source>
        <dbReference type="ARBA" id="ARBA00004141"/>
    </source>
</evidence>